<reference evidence="3 4" key="1">
    <citation type="submission" date="2023-05" db="EMBL/GenBank/DDBJ databases">
        <title>A 100% complete, gapless, phased diploid assembly of the Scenedesmus obliquus UTEX 3031 genome.</title>
        <authorList>
            <person name="Biondi T.C."/>
            <person name="Hanschen E.R."/>
            <person name="Kwon T."/>
            <person name="Eng W."/>
            <person name="Kruse C.P.S."/>
            <person name="Koehler S.I."/>
            <person name="Kunde Y."/>
            <person name="Gleasner C.D."/>
            <person name="You Mak K.T."/>
            <person name="Polle J."/>
            <person name="Hovde B.T."/>
            <person name="Starkenburg S.R."/>
        </authorList>
    </citation>
    <scope>NUCLEOTIDE SEQUENCE [LARGE SCALE GENOMIC DNA]</scope>
    <source>
        <strain evidence="3 4">DOE0152z</strain>
    </source>
</reference>
<keyword evidence="4" id="KW-1185">Reference proteome</keyword>
<protein>
    <recommendedName>
        <fullName evidence="2">PPM-type phosphatase domain-containing protein</fullName>
    </recommendedName>
</protein>
<dbReference type="Gene3D" id="3.60.40.10">
    <property type="entry name" value="PPM-type phosphatase domain"/>
    <property type="match status" value="1"/>
</dbReference>
<feature type="region of interest" description="Disordered" evidence="1">
    <location>
        <begin position="431"/>
        <end position="489"/>
    </location>
</feature>
<sequence>MAVVQAPAPAAARQPLQVIGEQNAGYAQHQQTSPFEDLPILVHANEQKALKSEDVIYVRRVEASPGNVHSIFMVCDGHQGAGAANHCVENMPGLLAQLLPAGLPDWRRTQDVVEYAEKVRRAVSTAAVLLDNEWTRMVESGDANVQENAGTTLTMAVMSGWLLTVANTGDSNAVIDCGDAVQEITHSHRIQVNKNEQNRLRQAGAQLAPLGFHLQGPAKPQEMGVGPLRMWPGGLCVSRSIGDLDAGPLIIPLPHVRQVLLTRHRALRLIMASDGLWDLMSFSKAAKSVRHKLPHQAVSTLAQMVARDKRMADDVSIIILDMLPPPAPGIMPQQFPASTLKASSGGKSAGVSRSDSSSGRSSKSSGGLFACFKGSAVQEDEVPYHAGTGAAVHAGHTEALTGPLAQPWAGLSFLADVDCYQTYPLHGKQLARVSVPAARRPSPPPKRRGDYTVHGGHAHRFQQDSSWHTGNSQHGPSGSSMFLSQSQIEQLQADGPAAAAGMVLGQPEADNNAPGSPFEHQGAGEHSMSDRERMLLMMGSGQLDNMAAAANAALAKAGEGRVHRGNSLHLHGDPNNQSSSSSSSQPMHMATLGNRPSHMLPTDAYDAPSGAEARGGGSAFMVTQSAAASYGATGTSSGQFTSGSGKGTSSSMKGTSSSMRPSSPDPGALQRSASAEFENADGSRGYVAADEQPVHGKVAAPGRVVGMHPTGPVLPSHFGSAPIGVARSGRRGKATPASSLAAAAAAGSEEDEEGLRMMGVRSALRVSGEYAQQGEFGQQGGGI</sequence>
<dbReference type="InterPro" id="IPR001932">
    <property type="entry name" value="PPM-type_phosphatase-like_dom"/>
</dbReference>
<feature type="compositionally biased region" description="Low complexity" evidence="1">
    <location>
        <begin position="431"/>
        <end position="440"/>
    </location>
</feature>
<name>A0ABY8UQR4_TETOB</name>
<proteinExistence type="predicted"/>
<evidence type="ECO:0000259" key="2">
    <source>
        <dbReference type="PROSITE" id="PS51746"/>
    </source>
</evidence>
<dbReference type="PANTHER" id="PTHR47992">
    <property type="entry name" value="PROTEIN PHOSPHATASE"/>
    <property type="match status" value="1"/>
</dbReference>
<dbReference type="InterPro" id="IPR036457">
    <property type="entry name" value="PPM-type-like_dom_sf"/>
</dbReference>
<dbReference type="SUPFAM" id="SSF81606">
    <property type="entry name" value="PP2C-like"/>
    <property type="match status" value="1"/>
</dbReference>
<gene>
    <name evidence="3" type="ORF">OEZ85_013578</name>
</gene>
<dbReference type="PROSITE" id="PS51746">
    <property type="entry name" value="PPM_2"/>
    <property type="match status" value="1"/>
</dbReference>
<feature type="region of interest" description="Disordered" evidence="1">
    <location>
        <begin position="331"/>
        <end position="366"/>
    </location>
</feature>
<evidence type="ECO:0000313" key="3">
    <source>
        <dbReference type="EMBL" id="WIA23938.1"/>
    </source>
</evidence>
<dbReference type="EMBL" id="CP126224">
    <property type="protein sequence ID" value="WIA23938.1"/>
    <property type="molecule type" value="Genomic_DNA"/>
</dbReference>
<evidence type="ECO:0000256" key="1">
    <source>
        <dbReference type="SAM" id="MobiDB-lite"/>
    </source>
</evidence>
<feature type="region of interest" description="Disordered" evidence="1">
    <location>
        <begin position="506"/>
        <end position="528"/>
    </location>
</feature>
<dbReference type="Pfam" id="PF00481">
    <property type="entry name" value="PP2C"/>
    <property type="match status" value="1"/>
</dbReference>
<feature type="compositionally biased region" description="Low complexity" evidence="1">
    <location>
        <begin position="337"/>
        <end position="366"/>
    </location>
</feature>
<feature type="region of interest" description="Disordered" evidence="1">
    <location>
        <begin position="631"/>
        <end position="680"/>
    </location>
</feature>
<accession>A0ABY8UQR4</accession>
<dbReference type="InterPro" id="IPR015655">
    <property type="entry name" value="PP2C"/>
</dbReference>
<feature type="compositionally biased region" description="Polar residues" evidence="1">
    <location>
        <begin position="463"/>
        <end position="489"/>
    </location>
</feature>
<dbReference type="CDD" id="cd00143">
    <property type="entry name" value="PP2Cc"/>
    <property type="match status" value="1"/>
</dbReference>
<feature type="domain" description="PPM-type phosphatase" evidence="2">
    <location>
        <begin position="39"/>
        <end position="322"/>
    </location>
</feature>
<feature type="compositionally biased region" description="Low complexity" evidence="1">
    <location>
        <begin position="631"/>
        <end position="662"/>
    </location>
</feature>
<evidence type="ECO:0000313" key="4">
    <source>
        <dbReference type="Proteomes" id="UP001244341"/>
    </source>
</evidence>
<dbReference type="SMART" id="SM00332">
    <property type="entry name" value="PP2Cc"/>
    <property type="match status" value="1"/>
</dbReference>
<feature type="region of interest" description="Disordered" evidence="1">
    <location>
        <begin position="558"/>
        <end position="616"/>
    </location>
</feature>
<dbReference type="Proteomes" id="UP001244341">
    <property type="component" value="Chromosome 17b"/>
</dbReference>
<organism evidence="3 4">
    <name type="scientific">Tetradesmus obliquus</name>
    <name type="common">Green alga</name>
    <name type="synonym">Acutodesmus obliquus</name>
    <dbReference type="NCBI Taxonomy" id="3088"/>
    <lineage>
        <taxon>Eukaryota</taxon>
        <taxon>Viridiplantae</taxon>
        <taxon>Chlorophyta</taxon>
        <taxon>core chlorophytes</taxon>
        <taxon>Chlorophyceae</taxon>
        <taxon>CS clade</taxon>
        <taxon>Sphaeropleales</taxon>
        <taxon>Scenedesmaceae</taxon>
        <taxon>Tetradesmus</taxon>
    </lineage>
</organism>